<dbReference type="AlphaFoldDB" id="A0AB34KWR2"/>
<dbReference type="RefSeq" id="XP_069230689.1">
    <property type="nucleotide sequence ID" value="XM_069372457.1"/>
</dbReference>
<proteinExistence type="predicted"/>
<dbReference type="GeneID" id="96005295"/>
<name>A0AB34KWR2_9PEZI</name>
<sequence length="187" mass="20350">MAGSQSNANLYVRALSRGSETVAVPQNDVRIAFWPPENKVRFLVTGALNACTAIAIISPKAGILAHIAPLPNGTTTIAPGTDPGPGHIQGLLRRLATLYLSNRVHFNPTETWVVAGIWNNQPAMADGIRLMNAALTQLQLTAIWRNYPVMPRGQSRREGETSVVIHAYQEGMMPRVYINNTLLARST</sequence>
<keyword evidence="2" id="KW-1185">Reference proteome</keyword>
<accession>A0AB34KWR2</accession>
<gene>
    <name evidence="1" type="ORF">WHR41_03851</name>
</gene>
<comment type="caution">
    <text evidence="1">The sequence shown here is derived from an EMBL/GenBank/DDBJ whole genome shotgun (WGS) entry which is preliminary data.</text>
</comment>
<evidence type="ECO:0000313" key="1">
    <source>
        <dbReference type="EMBL" id="KAL1587584.1"/>
    </source>
</evidence>
<evidence type="ECO:0000313" key="2">
    <source>
        <dbReference type="Proteomes" id="UP000803884"/>
    </source>
</evidence>
<dbReference type="Proteomes" id="UP000803884">
    <property type="component" value="Unassembled WGS sequence"/>
</dbReference>
<dbReference type="EMBL" id="JAAQHG020000010">
    <property type="protein sequence ID" value="KAL1587584.1"/>
    <property type="molecule type" value="Genomic_DNA"/>
</dbReference>
<organism evidence="1 2">
    <name type="scientific">Cladosporium halotolerans</name>
    <dbReference type="NCBI Taxonomy" id="1052096"/>
    <lineage>
        <taxon>Eukaryota</taxon>
        <taxon>Fungi</taxon>
        <taxon>Dikarya</taxon>
        <taxon>Ascomycota</taxon>
        <taxon>Pezizomycotina</taxon>
        <taxon>Dothideomycetes</taxon>
        <taxon>Dothideomycetidae</taxon>
        <taxon>Cladosporiales</taxon>
        <taxon>Cladosporiaceae</taxon>
        <taxon>Cladosporium</taxon>
    </lineage>
</organism>
<reference evidence="1 2" key="1">
    <citation type="journal article" date="2020" name="Microbiol. Resour. Announc.">
        <title>Draft Genome Sequence of a Cladosporium Species Isolated from the Mesophotic Ascidian Didemnum maculosum.</title>
        <authorList>
            <person name="Gioti A."/>
            <person name="Siaperas R."/>
            <person name="Nikolaivits E."/>
            <person name="Le Goff G."/>
            <person name="Ouazzani J."/>
            <person name="Kotoulas G."/>
            <person name="Topakas E."/>
        </authorList>
    </citation>
    <scope>NUCLEOTIDE SEQUENCE [LARGE SCALE GENOMIC DNA]</scope>
    <source>
        <strain evidence="1 2">TM138-S3</strain>
    </source>
</reference>
<protein>
    <submittedName>
        <fullName evidence="1">Uncharacterized protein</fullName>
    </submittedName>
</protein>